<sequence>MDSERLAAIQHELDGKEAVVASLEETNAALQGRYNACLQQHNMLQGDCEQRRKAITDLEHQRAADKTALYAARSRYKEQMKRLIDQQRQQKARQFDPSLLVAASAAVQADILSVEAPYKEIVEQRARFDHSLQPISLEAMEPKSQTLAIILRHLQKI</sequence>
<reference evidence="3" key="1">
    <citation type="submission" date="2011-02" db="EMBL/GenBank/DDBJ databases">
        <title>The Genome Sequence of Capsaspora owczarzaki ATCC 30864.</title>
        <authorList>
            <person name="Russ C."/>
            <person name="Cuomo C."/>
            <person name="Burger G."/>
            <person name="Gray M.W."/>
            <person name="Holland P.W.H."/>
            <person name="King N."/>
            <person name="Lang F.B.F."/>
            <person name="Roger A.J."/>
            <person name="Ruiz-Trillo I."/>
            <person name="Young S.K."/>
            <person name="Zeng Q."/>
            <person name="Gargeya S."/>
            <person name="Alvarado L."/>
            <person name="Berlin A."/>
            <person name="Chapman S.B."/>
            <person name="Chen Z."/>
            <person name="Freedman E."/>
            <person name="Gellesch M."/>
            <person name="Goldberg J."/>
            <person name="Griggs A."/>
            <person name="Gujja S."/>
            <person name="Heilman E."/>
            <person name="Heiman D."/>
            <person name="Howarth C."/>
            <person name="Mehta T."/>
            <person name="Neiman D."/>
            <person name="Pearson M."/>
            <person name="Roberts A."/>
            <person name="Saif S."/>
            <person name="Shea T."/>
            <person name="Shenoy N."/>
            <person name="Sisk P."/>
            <person name="Stolte C."/>
            <person name="Sykes S."/>
            <person name="White J."/>
            <person name="Yandava C."/>
            <person name="Haas B."/>
            <person name="Nusbaum C."/>
            <person name="Birren B."/>
        </authorList>
    </citation>
    <scope>NUCLEOTIDE SEQUENCE</scope>
    <source>
        <strain evidence="3">ATCC 30864</strain>
    </source>
</reference>
<organism evidence="2 3">
    <name type="scientific">Capsaspora owczarzaki (strain ATCC 30864)</name>
    <dbReference type="NCBI Taxonomy" id="595528"/>
    <lineage>
        <taxon>Eukaryota</taxon>
        <taxon>Filasterea</taxon>
        <taxon>Capsaspora</taxon>
    </lineage>
</organism>
<protein>
    <submittedName>
        <fullName evidence="2">Uncharacterized protein</fullName>
    </submittedName>
</protein>
<name>A0A0D2WY02_CAPO3</name>
<dbReference type="EMBL" id="KE346375">
    <property type="protein sequence ID" value="KJE97723.1"/>
    <property type="molecule type" value="Genomic_DNA"/>
</dbReference>
<proteinExistence type="predicted"/>
<dbReference type="AlphaFoldDB" id="A0A0D2WY02"/>
<evidence type="ECO:0000256" key="1">
    <source>
        <dbReference type="SAM" id="Coils"/>
    </source>
</evidence>
<dbReference type="Proteomes" id="UP000008743">
    <property type="component" value="Unassembled WGS sequence"/>
</dbReference>
<feature type="coiled-coil region" evidence="1">
    <location>
        <begin position="6"/>
        <end position="40"/>
    </location>
</feature>
<dbReference type="RefSeq" id="XP_004342901.1">
    <property type="nucleotide sequence ID" value="XM_004342852.1"/>
</dbReference>
<keyword evidence="3" id="KW-1185">Reference proteome</keyword>
<evidence type="ECO:0000313" key="3">
    <source>
        <dbReference type="Proteomes" id="UP000008743"/>
    </source>
</evidence>
<gene>
    <name evidence="2" type="ORF">CAOG_007828</name>
</gene>
<keyword evidence="1" id="KW-0175">Coiled coil</keyword>
<evidence type="ECO:0000313" key="2">
    <source>
        <dbReference type="EMBL" id="KJE97723.1"/>
    </source>
</evidence>
<accession>A0A0D2WY02</accession>
<dbReference type="InParanoid" id="A0A0D2WY02"/>